<proteinExistence type="inferred from homology"/>
<dbReference type="GO" id="GO:0009294">
    <property type="term" value="P:DNA-mediated transformation"/>
    <property type="evidence" value="ECO:0007669"/>
    <property type="project" value="InterPro"/>
</dbReference>
<protein>
    <submittedName>
        <fullName evidence="3">DNA processing/uptake protein</fullName>
    </submittedName>
</protein>
<dbReference type="OrthoDB" id="9785707at2"/>
<sequence>MENVLLFFSLKYQGNWNEIYRALDHKEKVDLKLLKKVRQEIEKPFLTIIGDEYPAALKNITRPPFVIYYQGNKELLQNYHQTIGMVGDELYNDDGIKNGERFLVDFINENRVLLFGDNQGLDRHLWKKVIQENGKFIIITNRGLQNFLFEEAIFVEKLSNYPDFLIISESYETATTFVSNGENYLNLKVGLSKAFVFVQNTTNGTSLELGKCAWQENKEVFVIPEPLNSKFKGNNMLIKDGGKLVETAQEVLNQI</sequence>
<dbReference type="SUPFAM" id="SSF102405">
    <property type="entry name" value="MCP/YpsA-like"/>
    <property type="match status" value="1"/>
</dbReference>
<dbReference type="Pfam" id="PF02481">
    <property type="entry name" value="DNA_processg_A"/>
    <property type="match status" value="1"/>
</dbReference>
<evidence type="ECO:0000313" key="3">
    <source>
        <dbReference type="EMBL" id="ATZ16415.1"/>
    </source>
</evidence>
<evidence type="ECO:0000256" key="1">
    <source>
        <dbReference type="ARBA" id="ARBA00006525"/>
    </source>
</evidence>
<dbReference type="Proteomes" id="UP000232222">
    <property type="component" value="Chromosome"/>
</dbReference>
<organism evidence="3 4">
    <name type="scientific">Entomoplasma freundtii</name>
    <dbReference type="NCBI Taxonomy" id="74700"/>
    <lineage>
        <taxon>Bacteria</taxon>
        <taxon>Bacillati</taxon>
        <taxon>Mycoplasmatota</taxon>
        <taxon>Mollicutes</taxon>
        <taxon>Entomoplasmatales</taxon>
        <taxon>Entomoplasmataceae</taxon>
        <taxon>Entomoplasma</taxon>
    </lineage>
</organism>
<reference evidence="3 4" key="1">
    <citation type="submission" date="2017-11" db="EMBL/GenBank/DDBJ databases">
        <title>Genome sequence of Entomoplasma freundtii BARC 318 (ATCC 51999).</title>
        <authorList>
            <person name="Lo W.-S."/>
            <person name="Gasparich G.E."/>
            <person name="Kuo C.-H."/>
        </authorList>
    </citation>
    <scope>NUCLEOTIDE SEQUENCE [LARGE SCALE GENOMIC DNA]</scope>
    <source>
        <strain evidence="3 4">BARC 318</strain>
    </source>
</reference>
<dbReference type="PANTHER" id="PTHR43022:SF1">
    <property type="entry name" value="PROTEIN SMF"/>
    <property type="match status" value="1"/>
</dbReference>
<dbReference type="Gene3D" id="3.40.50.450">
    <property type="match status" value="1"/>
</dbReference>
<feature type="domain" description="Smf/DprA SLOG" evidence="2">
    <location>
        <begin position="46"/>
        <end position="254"/>
    </location>
</feature>
<dbReference type="InterPro" id="IPR057666">
    <property type="entry name" value="DrpA_SLOG"/>
</dbReference>
<evidence type="ECO:0000259" key="2">
    <source>
        <dbReference type="Pfam" id="PF02481"/>
    </source>
</evidence>
<dbReference type="AlphaFoldDB" id="A0A2K8NRE3"/>
<gene>
    <name evidence="3" type="primary">smf</name>
    <name evidence="3" type="ORF">EFREU_v1c03890</name>
</gene>
<comment type="similarity">
    <text evidence="1">Belongs to the DprA/Smf family.</text>
</comment>
<dbReference type="EMBL" id="CP024962">
    <property type="protein sequence ID" value="ATZ16415.1"/>
    <property type="molecule type" value="Genomic_DNA"/>
</dbReference>
<dbReference type="KEGG" id="efr:EFREU_v1c03890"/>
<dbReference type="PANTHER" id="PTHR43022">
    <property type="entry name" value="PROTEIN SMF"/>
    <property type="match status" value="1"/>
</dbReference>
<accession>A0A2K8NRE3</accession>
<dbReference type="InterPro" id="IPR003488">
    <property type="entry name" value="DprA"/>
</dbReference>
<evidence type="ECO:0000313" key="4">
    <source>
        <dbReference type="Proteomes" id="UP000232222"/>
    </source>
</evidence>
<name>A0A2K8NRE3_9MOLU</name>
<keyword evidence="4" id="KW-1185">Reference proteome</keyword>
<dbReference type="RefSeq" id="WP_100609369.1">
    <property type="nucleotide sequence ID" value="NZ_CP024962.1"/>
</dbReference>